<name>A0A327WVQ4_9GAMM</name>
<proteinExistence type="predicted"/>
<reference evidence="3 5" key="2">
    <citation type="submission" date="2018-06" db="EMBL/GenBank/DDBJ databases">
        <title>Genomic Encyclopedia of Type Strains, Phase III (KMG-III): the genomes of soil and plant-associated and newly described type strains.</title>
        <authorList>
            <person name="Whitman W."/>
        </authorList>
    </citation>
    <scope>NUCLEOTIDE SEQUENCE [LARGE SCALE GENOMIC DNA]</scope>
    <source>
        <strain evidence="3 5">CGMCC 1.15366</strain>
    </source>
</reference>
<evidence type="ECO:0000259" key="2">
    <source>
        <dbReference type="Pfam" id="PF10675"/>
    </source>
</evidence>
<dbReference type="EMBL" id="QLMD01000006">
    <property type="protein sequence ID" value="RAJ96983.1"/>
    <property type="molecule type" value="Genomic_DNA"/>
</dbReference>
<dbReference type="EMBL" id="PIPK01000006">
    <property type="protein sequence ID" value="RUO24594.1"/>
    <property type="molecule type" value="Genomic_DNA"/>
</dbReference>
<comment type="caution">
    <text evidence="3">The sequence shown here is derived from an EMBL/GenBank/DDBJ whole genome shotgun (WGS) entry which is preliminary data.</text>
</comment>
<protein>
    <submittedName>
        <fullName evidence="4">DUF2489 domain-containing protein</fullName>
    </submittedName>
    <submittedName>
        <fullName evidence="3">Uncharacterized protein DUF2489</fullName>
    </submittedName>
</protein>
<keyword evidence="1" id="KW-1133">Transmembrane helix</keyword>
<dbReference type="InterPro" id="IPR019617">
    <property type="entry name" value="DUF2489"/>
</dbReference>
<evidence type="ECO:0000313" key="5">
    <source>
        <dbReference type="Proteomes" id="UP000249203"/>
    </source>
</evidence>
<dbReference type="RefSeq" id="WP_111569358.1">
    <property type="nucleotide sequence ID" value="NZ_PIPK01000006.1"/>
</dbReference>
<keyword evidence="6" id="KW-1185">Reference proteome</keyword>
<reference evidence="4 6" key="1">
    <citation type="journal article" date="2018" name="Front. Microbiol.">
        <title>Genome-Based Analysis Reveals the Taxonomy and Diversity of the Family Idiomarinaceae.</title>
        <authorList>
            <person name="Liu Y."/>
            <person name="Lai Q."/>
            <person name="Shao Z."/>
        </authorList>
    </citation>
    <scope>NUCLEOTIDE SEQUENCE [LARGE SCALE GENOMIC DNA]</scope>
    <source>
        <strain evidence="4 6">CF12-14</strain>
    </source>
</reference>
<keyword evidence="1" id="KW-0472">Membrane</keyword>
<accession>A0A327WVQ4</accession>
<evidence type="ECO:0000256" key="1">
    <source>
        <dbReference type="SAM" id="Phobius"/>
    </source>
</evidence>
<feature type="transmembrane region" description="Helical" evidence="1">
    <location>
        <begin position="6"/>
        <end position="25"/>
    </location>
</feature>
<sequence>MVWVALIVGVAIIAGLAFYAGSLLARLRKQREVRDQAIQKRNDNLYESIETISLAMQQGQCDLSEGSLRVAVLLDHLALPAPKSEADIFDKQYPGIHTMYERIKHMPTHEARKQFPRKEIRKMDDERERYEVELADDIQADVSKLLVWVRAQRKARQGQ</sequence>
<dbReference type="AlphaFoldDB" id="A0A327WVQ4"/>
<dbReference type="Proteomes" id="UP000249203">
    <property type="component" value="Unassembled WGS sequence"/>
</dbReference>
<dbReference type="Pfam" id="PF10675">
    <property type="entry name" value="DUF2489"/>
    <property type="match status" value="1"/>
</dbReference>
<keyword evidence="1" id="KW-0812">Transmembrane</keyword>
<feature type="domain" description="DUF2489" evidence="2">
    <location>
        <begin position="13"/>
        <end position="145"/>
    </location>
</feature>
<evidence type="ECO:0000313" key="6">
    <source>
        <dbReference type="Proteomes" id="UP000287865"/>
    </source>
</evidence>
<gene>
    <name evidence="3" type="ORF">B0I24_10646</name>
    <name evidence="4" type="ORF">CWE07_07940</name>
</gene>
<evidence type="ECO:0000313" key="4">
    <source>
        <dbReference type="EMBL" id="RUO24594.1"/>
    </source>
</evidence>
<dbReference type="OrthoDB" id="5293867at2"/>
<organism evidence="3 5">
    <name type="scientific">Aliidiomarina maris</name>
    <dbReference type="NCBI Taxonomy" id="531312"/>
    <lineage>
        <taxon>Bacteria</taxon>
        <taxon>Pseudomonadati</taxon>
        <taxon>Pseudomonadota</taxon>
        <taxon>Gammaproteobacteria</taxon>
        <taxon>Alteromonadales</taxon>
        <taxon>Idiomarinaceae</taxon>
        <taxon>Aliidiomarina</taxon>
    </lineage>
</organism>
<evidence type="ECO:0000313" key="3">
    <source>
        <dbReference type="EMBL" id="RAJ96983.1"/>
    </source>
</evidence>
<dbReference type="Proteomes" id="UP000287865">
    <property type="component" value="Unassembled WGS sequence"/>
</dbReference>